<protein>
    <submittedName>
        <fullName evidence="4">FHA domain-containing protein</fullName>
    </submittedName>
</protein>
<dbReference type="PANTHER" id="PTHR23308">
    <property type="entry name" value="NUCLEAR INHIBITOR OF PROTEIN PHOSPHATASE-1"/>
    <property type="match status" value="1"/>
</dbReference>
<feature type="transmembrane region" description="Helical" evidence="2">
    <location>
        <begin position="156"/>
        <end position="179"/>
    </location>
</feature>
<name>A0A8J6TID1_9CHLR</name>
<dbReference type="InterPro" id="IPR050923">
    <property type="entry name" value="Cell_Proc_Reg/RNA_Proc"/>
</dbReference>
<sequence length="196" mass="20270">MSTQYQLVMRNGPNPGATYSLDAAQSTIGRDPGNTISINDAEISRYHVRLTAQGGKIVLEDTGSTNGTMVNGKRISGPHVLKAGELVALGEGISFVFEALSFDPDATVVSSSSQPAAAPRQQPVAPPPPQAYAGQVPAGPAPVAPPSASQTGKRSALPVALGVSALVLICACGAFFWWVDATLRWCTFFPFIAGCG</sequence>
<dbReference type="EMBL" id="JACNJN010000118">
    <property type="protein sequence ID" value="MBC8335625.1"/>
    <property type="molecule type" value="Genomic_DNA"/>
</dbReference>
<dbReference type="SMART" id="SM00240">
    <property type="entry name" value="FHA"/>
    <property type="match status" value="1"/>
</dbReference>
<accession>A0A8J6TID1</accession>
<evidence type="ECO:0000313" key="5">
    <source>
        <dbReference type="Proteomes" id="UP000614469"/>
    </source>
</evidence>
<keyword evidence="2" id="KW-0812">Transmembrane</keyword>
<proteinExistence type="predicted"/>
<dbReference type="SUPFAM" id="SSF49879">
    <property type="entry name" value="SMAD/FHA domain"/>
    <property type="match status" value="1"/>
</dbReference>
<comment type="caution">
    <text evidence="4">The sequence shown here is derived from an EMBL/GenBank/DDBJ whole genome shotgun (WGS) entry which is preliminary data.</text>
</comment>
<dbReference type="InterPro" id="IPR000253">
    <property type="entry name" value="FHA_dom"/>
</dbReference>
<evidence type="ECO:0000256" key="2">
    <source>
        <dbReference type="SAM" id="Phobius"/>
    </source>
</evidence>
<feature type="compositionally biased region" description="Low complexity" evidence="1">
    <location>
        <begin position="111"/>
        <end position="123"/>
    </location>
</feature>
<evidence type="ECO:0000259" key="3">
    <source>
        <dbReference type="PROSITE" id="PS50006"/>
    </source>
</evidence>
<evidence type="ECO:0000313" key="4">
    <source>
        <dbReference type="EMBL" id="MBC8335625.1"/>
    </source>
</evidence>
<feature type="domain" description="FHA" evidence="3">
    <location>
        <begin position="26"/>
        <end position="75"/>
    </location>
</feature>
<dbReference type="InterPro" id="IPR008984">
    <property type="entry name" value="SMAD_FHA_dom_sf"/>
</dbReference>
<dbReference type="CDD" id="cd00060">
    <property type="entry name" value="FHA"/>
    <property type="match status" value="1"/>
</dbReference>
<reference evidence="4 5" key="1">
    <citation type="submission" date="2020-08" db="EMBL/GenBank/DDBJ databases">
        <title>Bridging the membrane lipid divide: bacteria of the FCB group superphylum have the potential to synthesize archaeal ether lipids.</title>
        <authorList>
            <person name="Villanueva L."/>
            <person name="Von Meijenfeldt F.A.B."/>
            <person name="Westbye A.B."/>
            <person name="Yadav S."/>
            <person name="Hopmans E.C."/>
            <person name="Dutilh B.E."/>
            <person name="Sinninghe Damste J.S."/>
        </authorList>
    </citation>
    <scope>NUCLEOTIDE SEQUENCE [LARGE SCALE GENOMIC DNA]</scope>
    <source>
        <strain evidence="4">NIOZ-UU36</strain>
    </source>
</reference>
<dbReference type="Proteomes" id="UP000614469">
    <property type="component" value="Unassembled WGS sequence"/>
</dbReference>
<evidence type="ECO:0000256" key="1">
    <source>
        <dbReference type="SAM" id="MobiDB-lite"/>
    </source>
</evidence>
<dbReference type="PROSITE" id="PS50006">
    <property type="entry name" value="FHA_DOMAIN"/>
    <property type="match status" value="1"/>
</dbReference>
<dbReference type="AlphaFoldDB" id="A0A8J6TID1"/>
<keyword evidence="2" id="KW-1133">Transmembrane helix</keyword>
<feature type="region of interest" description="Disordered" evidence="1">
    <location>
        <begin position="111"/>
        <end position="149"/>
    </location>
</feature>
<keyword evidence="2" id="KW-0472">Membrane</keyword>
<gene>
    <name evidence="4" type="ORF">H8E29_10190</name>
</gene>
<dbReference type="Gene3D" id="2.60.200.20">
    <property type="match status" value="1"/>
</dbReference>
<dbReference type="Pfam" id="PF00498">
    <property type="entry name" value="FHA"/>
    <property type="match status" value="1"/>
</dbReference>
<organism evidence="4 5">
    <name type="scientific">Candidatus Desulfolinea nitratireducens</name>
    <dbReference type="NCBI Taxonomy" id="2841698"/>
    <lineage>
        <taxon>Bacteria</taxon>
        <taxon>Bacillati</taxon>
        <taxon>Chloroflexota</taxon>
        <taxon>Anaerolineae</taxon>
        <taxon>Anaerolineales</taxon>
        <taxon>Anaerolineales incertae sedis</taxon>
        <taxon>Candidatus Desulfolinea</taxon>
    </lineage>
</organism>